<evidence type="ECO:0000313" key="2">
    <source>
        <dbReference type="EnsemblPlants" id="OB06G29550.1"/>
    </source>
</evidence>
<keyword evidence="3" id="KW-1185">Reference proteome</keyword>
<dbReference type="Gramene" id="OB06G29550.1">
    <property type="protein sequence ID" value="OB06G29550.1"/>
    <property type="gene ID" value="OB06G29550"/>
</dbReference>
<protein>
    <submittedName>
        <fullName evidence="2">Uncharacterized protein</fullName>
    </submittedName>
</protein>
<dbReference type="AlphaFoldDB" id="J3MG11"/>
<evidence type="ECO:0000256" key="1">
    <source>
        <dbReference type="SAM" id="MobiDB-lite"/>
    </source>
</evidence>
<feature type="compositionally biased region" description="Polar residues" evidence="1">
    <location>
        <begin position="59"/>
        <end position="75"/>
    </location>
</feature>
<feature type="region of interest" description="Disordered" evidence="1">
    <location>
        <begin position="59"/>
        <end position="94"/>
    </location>
</feature>
<evidence type="ECO:0000313" key="3">
    <source>
        <dbReference type="Proteomes" id="UP000006038"/>
    </source>
</evidence>
<accession>J3MG11</accession>
<sequence length="161" mass="17714">MPIKRPFFQLANRPTIPLSPTHSNHSCSPPKSCLTSSTMYPLSFPLTFSIWATTSSRPNCSQTHPLPSLPSQITRSLGSQSSSPPLGPKSHYPSSMHVRYHQRTLAPRSLLLSLVPILNQSCSSSLHHPSYDRLSLLFSPCHPPTAQWNDELGCISMSPSP</sequence>
<organism evidence="2">
    <name type="scientific">Oryza brachyantha</name>
    <name type="common">malo sina</name>
    <dbReference type="NCBI Taxonomy" id="4533"/>
    <lineage>
        <taxon>Eukaryota</taxon>
        <taxon>Viridiplantae</taxon>
        <taxon>Streptophyta</taxon>
        <taxon>Embryophyta</taxon>
        <taxon>Tracheophyta</taxon>
        <taxon>Spermatophyta</taxon>
        <taxon>Magnoliopsida</taxon>
        <taxon>Liliopsida</taxon>
        <taxon>Poales</taxon>
        <taxon>Poaceae</taxon>
        <taxon>BOP clade</taxon>
        <taxon>Oryzoideae</taxon>
        <taxon>Oryzeae</taxon>
        <taxon>Oryzinae</taxon>
        <taxon>Oryza</taxon>
    </lineage>
</organism>
<dbReference type="EnsemblPlants" id="OB06G29550.1">
    <property type="protein sequence ID" value="OB06G29550.1"/>
    <property type="gene ID" value="OB06G29550"/>
</dbReference>
<reference evidence="2" key="2">
    <citation type="submission" date="2013-04" db="UniProtKB">
        <authorList>
            <consortium name="EnsemblPlants"/>
        </authorList>
    </citation>
    <scope>IDENTIFICATION</scope>
</reference>
<dbReference type="Proteomes" id="UP000006038">
    <property type="component" value="Chromosome 6"/>
</dbReference>
<proteinExistence type="predicted"/>
<dbReference type="HOGENOM" id="CLU_1646317_0_0_1"/>
<reference evidence="2" key="1">
    <citation type="journal article" date="2013" name="Nat. Commun.">
        <title>Whole-genome sequencing of Oryza brachyantha reveals mechanisms underlying Oryza genome evolution.</title>
        <authorList>
            <person name="Chen J."/>
            <person name="Huang Q."/>
            <person name="Gao D."/>
            <person name="Wang J."/>
            <person name="Lang Y."/>
            <person name="Liu T."/>
            <person name="Li B."/>
            <person name="Bai Z."/>
            <person name="Luis Goicoechea J."/>
            <person name="Liang C."/>
            <person name="Chen C."/>
            <person name="Zhang W."/>
            <person name="Sun S."/>
            <person name="Liao Y."/>
            <person name="Zhang X."/>
            <person name="Yang L."/>
            <person name="Song C."/>
            <person name="Wang M."/>
            <person name="Shi J."/>
            <person name="Liu G."/>
            <person name="Liu J."/>
            <person name="Zhou H."/>
            <person name="Zhou W."/>
            <person name="Yu Q."/>
            <person name="An N."/>
            <person name="Chen Y."/>
            <person name="Cai Q."/>
            <person name="Wang B."/>
            <person name="Liu B."/>
            <person name="Min J."/>
            <person name="Huang Y."/>
            <person name="Wu H."/>
            <person name="Li Z."/>
            <person name="Zhang Y."/>
            <person name="Yin Y."/>
            <person name="Song W."/>
            <person name="Jiang J."/>
            <person name="Jackson S.A."/>
            <person name="Wing R.A."/>
            <person name="Wang J."/>
            <person name="Chen M."/>
        </authorList>
    </citation>
    <scope>NUCLEOTIDE SEQUENCE [LARGE SCALE GENOMIC DNA]</scope>
    <source>
        <strain evidence="2">cv. IRGC 101232</strain>
    </source>
</reference>
<name>J3MG11_ORYBR</name>
<feature type="compositionally biased region" description="Low complexity" evidence="1">
    <location>
        <begin position="76"/>
        <end position="90"/>
    </location>
</feature>